<dbReference type="EMBL" id="JBEYXV010000010">
    <property type="protein sequence ID" value="MEU6823196.1"/>
    <property type="molecule type" value="Genomic_DNA"/>
</dbReference>
<accession>A0ABV3BQ92</accession>
<protein>
    <submittedName>
        <fullName evidence="2">FAD-dependent oxidoreductase</fullName>
    </submittedName>
</protein>
<evidence type="ECO:0000313" key="3">
    <source>
        <dbReference type="Proteomes" id="UP001551176"/>
    </source>
</evidence>
<sequence length="427" mass="44650">MSARSGTAVRRVVVVGGGTAGLMTACAAARAGWRVTVLESSRHPGGRARGPALGAHPVTLGPRALYKSSGWRMLRRLGVRPRGVTPAMGAARALRQGDLVPGYATPQGLLTTPLLSAREQLAAARLLGLARAAPGLAPFTGEQWLERRLPSSRAAETVFALMRMMAYVGSPAQLGADALAGRVAAARSGVLYVDGGWQSVVDALLLLARRLGVDIRTGARAVAVTAADRGPRVRWAEGGDEREETWDAAFVAGLTPSGAARLLGEPEPGTGPGLSTACLDVVLDRLPVPAVSLVYGVETPVYLGAEPAAARTAHPQGAVLHLARFDDGTPRSATDNRKELEQLLDVAQPGWRRHLVEERFMPRMRTMGALPHPSRGGLRGRPGPVTSVPGVFVAGDWVGGEGILLDAVGASTRQALDACRAYLSAED</sequence>
<dbReference type="PANTHER" id="PTHR42923">
    <property type="entry name" value="PROTOPORPHYRINOGEN OXIDASE"/>
    <property type="match status" value="1"/>
</dbReference>
<evidence type="ECO:0000313" key="2">
    <source>
        <dbReference type="EMBL" id="MEU6823196.1"/>
    </source>
</evidence>
<proteinExistence type="predicted"/>
<dbReference type="PROSITE" id="PS51257">
    <property type="entry name" value="PROKAR_LIPOPROTEIN"/>
    <property type="match status" value="1"/>
</dbReference>
<keyword evidence="3" id="KW-1185">Reference proteome</keyword>
<dbReference type="PRINTS" id="PR00368">
    <property type="entry name" value="FADPNR"/>
</dbReference>
<dbReference type="Pfam" id="PF01593">
    <property type="entry name" value="Amino_oxidase"/>
    <property type="match status" value="1"/>
</dbReference>
<dbReference type="Proteomes" id="UP001551176">
    <property type="component" value="Unassembled WGS sequence"/>
</dbReference>
<dbReference type="InterPro" id="IPR036188">
    <property type="entry name" value="FAD/NAD-bd_sf"/>
</dbReference>
<dbReference type="Gene3D" id="3.90.660.50">
    <property type="match status" value="1"/>
</dbReference>
<dbReference type="Gene3D" id="3.50.50.60">
    <property type="entry name" value="FAD/NAD(P)-binding domain"/>
    <property type="match status" value="1"/>
</dbReference>
<organism evidence="2 3">
    <name type="scientific">Streptomyces atriruber</name>
    <dbReference type="NCBI Taxonomy" id="545121"/>
    <lineage>
        <taxon>Bacteria</taxon>
        <taxon>Bacillati</taxon>
        <taxon>Actinomycetota</taxon>
        <taxon>Actinomycetes</taxon>
        <taxon>Kitasatosporales</taxon>
        <taxon>Streptomycetaceae</taxon>
        <taxon>Streptomyces</taxon>
    </lineage>
</organism>
<reference evidence="2 3" key="1">
    <citation type="submission" date="2024-06" db="EMBL/GenBank/DDBJ databases">
        <title>The Natural Products Discovery Center: Release of the First 8490 Sequenced Strains for Exploring Actinobacteria Biosynthetic Diversity.</title>
        <authorList>
            <person name="Kalkreuter E."/>
            <person name="Kautsar S.A."/>
            <person name="Yang D."/>
            <person name="Bader C.D."/>
            <person name="Teijaro C.N."/>
            <person name="Fluegel L."/>
            <person name="Davis C.M."/>
            <person name="Simpson J.R."/>
            <person name="Lauterbach L."/>
            <person name="Steele A.D."/>
            <person name="Gui C."/>
            <person name="Meng S."/>
            <person name="Li G."/>
            <person name="Viehrig K."/>
            <person name="Ye F."/>
            <person name="Su P."/>
            <person name="Kiefer A.F."/>
            <person name="Nichols A."/>
            <person name="Cepeda A.J."/>
            <person name="Yan W."/>
            <person name="Fan B."/>
            <person name="Jiang Y."/>
            <person name="Adhikari A."/>
            <person name="Zheng C.-J."/>
            <person name="Schuster L."/>
            <person name="Cowan T.M."/>
            <person name="Smanski M.J."/>
            <person name="Chevrette M.G."/>
            <person name="De Carvalho L.P.S."/>
            <person name="Shen B."/>
        </authorList>
    </citation>
    <scope>NUCLEOTIDE SEQUENCE [LARGE SCALE GENOMIC DNA]</scope>
    <source>
        <strain evidence="2 3">NPDC046838</strain>
    </source>
</reference>
<dbReference type="InterPro" id="IPR050464">
    <property type="entry name" value="Zeta_carotene_desat/Oxidored"/>
</dbReference>
<evidence type="ECO:0000259" key="1">
    <source>
        <dbReference type="Pfam" id="PF01593"/>
    </source>
</evidence>
<comment type="caution">
    <text evidence="2">The sequence shown here is derived from an EMBL/GenBank/DDBJ whole genome shotgun (WGS) entry which is preliminary data.</text>
</comment>
<name>A0ABV3BQ92_9ACTN</name>
<dbReference type="SUPFAM" id="SSF51905">
    <property type="entry name" value="FAD/NAD(P)-binding domain"/>
    <property type="match status" value="1"/>
</dbReference>
<gene>
    <name evidence="2" type="ORF">ABZ921_21400</name>
</gene>
<feature type="domain" description="Amine oxidase" evidence="1">
    <location>
        <begin position="20"/>
        <end position="249"/>
    </location>
</feature>
<dbReference type="RefSeq" id="WP_359351355.1">
    <property type="nucleotide sequence ID" value="NZ_JBEYXV010000010.1"/>
</dbReference>
<dbReference type="InterPro" id="IPR002937">
    <property type="entry name" value="Amino_oxidase"/>
</dbReference>